<geneLocation type="plasmid" evidence="3 4">
    <name>unnamed4</name>
</geneLocation>
<keyword evidence="3" id="KW-0614">Plasmid</keyword>
<protein>
    <submittedName>
        <fullName evidence="3">Aldo/keto reductase</fullName>
    </submittedName>
</protein>
<feature type="domain" description="NADP-dependent oxidoreductase" evidence="2">
    <location>
        <begin position="60"/>
        <end position="131"/>
    </location>
</feature>
<evidence type="ECO:0000313" key="4">
    <source>
        <dbReference type="Proteomes" id="UP000318483"/>
    </source>
</evidence>
<name>A0A5B8IZ53_9RHOB</name>
<dbReference type="OrthoDB" id="9768793at2"/>
<keyword evidence="4" id="KW-1185">Reference proteome</keyword>
<evidence type="ECO:0000259" key="2">
    <source>
        <dbReference type="Pfam" id="PF00248"/>
    </source>
</evidence>
<evidence type="ECO:0000313" key="3">
    <source>
        <dbReference type="EMBL" id="QDY71412.1"/>
    </source>
</evidence>
<feature type="region of interest" description="Disordered" evidence="1">
    <location>
        <begin position="1"/>
        <end position="38"/>
    </location>
</feature>
<dbReference type="Proteomes" id="UP000318483">
    <property type="component" value="Plasmid unnamed4"/>
</dbReference>
<dbReference type="EMBL" id="CP042265">
    <property type="protein sequence ID" value="QDY71412.1"/>
    <property type="molecule type" value="Genomic_DNA"/>
</dbReference>
<dbReference type="PANTHER" id="PTHR43638">
    <property type="entry name" value="OXIDOREDUCTASE, ALDO/KETO REDUCTASE FAMILY PROTEIN"/>
    <property type="match status" value="1"/>
</dbReference>
<dbReference type="Pfam" id="PF00248">
    <property type="entry name" value="Aldo_ket_red"/>
    <property type="match status" value="1"/>
</dbReference>
<organism evidence="3 4">
    <name type="scientific">Qingshengfaniella alkalisoli</name>
    <dbReference type="NCBI Taxonomy" id="2599296"/>
    <lineage>
        <taxon>Bacteria</taxon>
        <taxon>Pseudomonadati</taxon>
        <taxon>Pseudomonadota</taxon>
        <taxon>Alphaproteobacteria</taxon>
        <taxon>Rhodobacterales</taxon>
        <taxon>Paracoccaceae</taxon>
        <taxon>Qingshengfaniella</taxon>
    </lineage>
</organism>
<dbReference type="KEGG" id="lit:FPZ52_17155"/>
<dbReference type="InterPro" id="IPR023210">
    <property type="entry name" value="NADP_OxRdtase_dom"/>
</dbReference>
<evidence type="ECO:0000256" key="1">
    <source>
        <dbReference type="SAM" id="MobiDB-lite"/>
    </source>
</evidence>
<dbReference type="PANTHER" id="PTHR43638:SF3">
    <property type="entry name" value="ALDEHYDE REDUCTASE"/>
    <property type="match status" value="1"/>
</dbReference>
<dbReference type="Gene3D" id="3.20.20.100">
    <property type="entry name" value="NADP-dependent oxidoreductase domain"/>
    <property type="match status" value="1"/>
</dbReference>
<sequence>MQPHGSKVAMRKSTVSRRNWTYHAGTTCPGSRLPNGLRGKSAMKVDAIPLPNTRNVRMPKIGIGTWGIGEDSQAAEGEIAALRHARDLGFRHFDTAEMYADGGAEDILGRAFGGQGKDDLFITSKVYAWNASRDDHHTWR</sequence>
<dbReference type="SUPFAM" id="SSF51430">
    <property type="entry name" value="NAD(P)-linked oxidoreductase"/>
    <property type="match status" value="1"/>
</dbReference>
<dbReference type="AlphaFoldDB" id="A0A5B8IZ53"/>
<reference evidence="3 4" key="1">
    <citation type="submission" date="2019-07" db="EMBL/GenBank/DDBJ databases">
        <title>Litoreibacter alkalisoli sp. nov., isolated from saline-alkaline soil.</title>
        <authorList>
            <person name="Wang S."/>
            <person name="Xu L."/>
            <person name="Xing Y.-T."/>
            <person name="Sun J.-Q."/>
        </authorList>
    </citation>
    <scope>NUCLEOTIDE SEQUENCE [LARGE SCALE GENOMIC DNA]</scope>
    <source>
        <strain evidence="3 4">LN3S51</strain>
        <plasmid evidence="3 4">unnamed4</plasmid>
    </source>
</reference>
<gene>
    <name evidence="3" type="ORF">FPZ52_17155</name>
</gene>
<proteinExistence type="predicted"/>
<accession>A0A5B8IZ53</accession>
<dbReference type="InterPro" id="IPR036812">
    <property type="entry name" value="NAD(P)_OxRdtase_dom_sf"/>
</dbReference>